<dbReference type="InterPro" id="IPR025241">
    <property type="entry name" value="DUF4190"/>
</dbReference>
<reference evidence="3" key="1">
    <citation type="submission" date="2020-05" db="EMBL/GenBank/DDBJ databases">
        <authorList>
            <person name="Chiriac C."/>
            <person name="Salcher M."/>
            <person name="Ghai R."/>
            <person name="Kavagutti S V."/>
        </authorList>
    </citation>
    <scope>NUCLEOTIDE SEQUENCE</scope>
</reference>
<keyword evidence="1" id="KW-1133">Transmembrane helix</keyword>
<evidence type="ECO:0000313" key="3">
    <source>
        <dbReference type="EMBL" id="CAB4860300.1"/>
    </source>
</evidence>
<evidence type="ECO:0000259" key="2">
    <source>
        <dbReference type="Pfam" id="PF13828"/>
    </source>
</evidence>
<dbReference type="AlphaFoldDB" id="A0A6J7CRA0"/>
<proteinExistence type="predicted"/>
<dbReference type="EMBL" id="CAFBLP010000003">
    <property type="protein sequence ID" value="CAB4860300.1"/>
    <property type="molecule type" value="Genomic_DNA"/>
</dbReference>
<feature type="domain" description="DUF4190" evidence="2">
    <location>
        <begin position="10"/>
        <end position="75"/>
    </location>
</feature>
<accession>A0A6J7CRA0</accession>
<dbReference type="Pfam" id="PF13828">
    <property type="entry name" value="DUF4190"/>
    <property type="match status" value="1"/>
</dbReference>
<keyword evidence="1" id="KW-0472">Membrane</keyword>
<gene>
    <name evidence="3" type="ORF">UFOPK3376_00221</name>
</gene>
<feature type="transmembrane region" description="Helical" evidence="1">
    <location>
        <begin position="55"/>
        <end position="80"/>
    </location>
</feature>
<organism evidence="3">
    <name type="scientific">freshwater metagenome</name>
    <dbReference type="NCBI Taxonomy" id="449393"/>
    <lineage>
        <taxon>unclassified sequences</taxon>
        <taxon>metagenomes</taxon>
        <taxon>ecological metagenomes</taxon>
    </lineage>
</organism>
<sequence length="99" mass="10318">MAPPTGNNGLAIASLVLALVNIIPCFWLLPIPALLAVIFGFVSRGQMNKLGSDKGMGMAIAGIVVGLVMLAVAVAIWVYFVTNGHCVRSGSSWDCTTNN</sequence>
<name>A0A6J7CRA0_9ZZZZ</name>
<feature type="transmembrane region" description="Helical" evidence="1">
    <location>
        <begin position="12"/>
        <end position="43"/>
    </location>
</feature>
<keyword evidence="1" id="KW-0812">Transmembrane</keyword>
<evidence type="ECO:0000256" key="1">
    <source>
        <dbReference type="SAM" id="Phobius"/>
    </source>
</evidence>
<protein>
    <submittedName>
        <fullName evidence="3">Unannotated protein</fullName>
    </submittedName>
</protein>